<dbReference type="EMBL" id="JPGB01000006">
    <property type="protein sequence ID" value="KEQ49615.1"/>
    <property type="molecule type" value="Genomic_DNA"/>
</dbReference>
<dbReference type="AlphaFoldDB" id="A0A081R342"/>
<organism evidence="2 3">
    <name type="scientific">Streptococcus oralis</name>
    <dbReference type="NCBI Taxonomy" id="1303"/>
    <lineage>
        <taxon>Bacteria</taxon>
        <taxon>Bacillati</taxon>
        <taxon>Bacillota</taxon>
        <taxon>Bacilli</taxon>
        <taxon>Lactobacillales</taxon>
        <taxon>Streptococcaceae</taxon>
        <taxon>Streptococcus</taxon>
    </lineage>
</organism>
<evidence type="ECO:0000313" key="3">
    <source>
        <dbReference type="Proteomes" id="UP000028098"/>
    </source>
</evidence>
<sequence>MIDWIKENMVVSIVVGILLILAGIGIVSSFRPSQQTKIEETAQVSSSGTAQNEPSSKEETADEKHYRTAKLKLERPYAEATLEDKKEVLKAFEEAVADIKKTKFLPNVKGTIENHLSMTQNAMVQTFAMALLTNQYDFQPEQLEVMPTESDDVIQFLVVLTKNGEENSYFVGNFNTTVQQIQLKAYVGGNIGGTYG</sequence>
<comment type="caution">
    <text evidence="2">The sequence shown here is derived from an EMBL/GenBank/DDBJ whole genome shotgun (WGS) entry which is preliminary data.</text>
</comment>
<accession>A0A081R342</accession>
<dbReference type="Proteomes" id="UP000028098">
    <property type="component" value="Unassembled WGS sequence"/>
</dbReference>
<gene>
    <name evidence="2" type="ORF">SK143_1557</name>
</gene>
<feature type="compositionally biased region" description="Basic and acidic residues" evidence="1">
    <location>
        <begin position="55"/>
        <end position="67"/>
    </location>
</feature>
<reference evidence="2 3" key="1">
    <citation type="submission" date="2014-05" db="EMBL/GenBank/DDBJ databases">
        <authorList>
            <person name="Daugherty S.C."/>
            <person name="Tallon L.J."/>
            <person name="Sadzewicz L."/>
            <person name="Kilian M."/>
            <person name="Tettelin H."/>
        </authorList>
    </citation>
    <scope>NUCLEOTIDE SEQUENCE [LARGE SCALE GENOMIC DNA]</scope>
    <source>
        <strain evidence="2 3">SK143</strain>
    </source>
</reference>
<protein>
    <submittedName>
        <fullName evidence="2">Uncharacterized protein</fullName>
    </submittedName>
</protein>
<dbReference type="RefSeq" id="WP_042902885.1">
    <property type="nucleotide sequence ID" value="NZ_JPGB01000006.1"/>
</dbReference>
<evidence type="ECO:0000313" key="2">
    <source>
        <dbReference type="EMBL" id="KEQ49615.1"/>
    </source>
</evidence>
<proteinExistence type="predicted"/>
<feature type="compositionally biased region" description="Polar residues" evidence="1">
    <location>
        <begin position="38"/>
        <end position="54"/>
    </location>
</feature>
<feature type="region of interest" description="Disordered" evidence="1">
    <location>
        <begin position="38"/>
        <end position="67"/>
    </location>
</feature>
<evidence type="ECO:0000256" key="1">
    <source>
        <dbReference type="SAM" id="MobiDB-lite"/>
    </source>
</evidence>
<name>A0A081R342_STROR</name>
<dbReference type="PATRIC" id="fig|1303.44.peg.1489"/>